<dbReference type="Gene3D" id="2.60.120.560">
    <property type="entry name" value="Exo-inulinase, domain 1"/>
    <property type="match status" value="1"/>
</dbReference>
<reference evidence="2 3" key="1">
    <citation type="submission" date="2007-01" db="EMBL/GenBank/DDBJ databases">
        <authorList>
            <person name="Haygood M."/>
            <person name="Podell S."/>
            <person name="Anderson C."/>
            <person name="Hopkinson B."/>
            <person name="Roe K."/>
            <person name="Barbeau K."/>
            <person name="Gaasterland T."/>
            <person name="Ferriera S."/>
            <person name="Johnson J."/>
            <person name="Kravitz S."/>
            <person name="Beeson K."/>
            <person name="Sutton G."/>
            <person name="Rogers Y.-H."/>
            <person name="Friedman R."/>
            <person name="Frazier M."/>
            <person name="Venter J.C."/>
        </authorList>
    </citation>
    <scope>NUCLEOTIDE SEQUENCE [LARGE SCALE GENOMIC DNA]</scope>
    <source>
        <strain evidence="2 3">ATCC 23134</strain>
    </source>
</reference>
<organism evidence="2 3">
    <name type="scientific">Microscilla marina ATCC 23134</name>
    <dbReference type="NCBI Taxonomy" id="313606"/>
    <lineage>
        <taxon>Bacteria</taxon>
        <taxon>Pseudomonadati</taxon>
        <taxon>Bacteroidota</taxon>
        <taxon>Cytophagia</taxon>
        <taxon>Cytophagales</taxon>
        <taxon>Microscillaceae</taxon>
        <taxon>Microscilla</taxon>
    </lineage>
</organism>
<dbReference type="RefSeq" id="WP_002704559.1">
    <property type="nucleotide sequence ID" value="NZ_AAWS01000066.1"/>
</dbReference>
<evidence type="ECO:0008006" key="4">
    <source>
        <dbReference type="Google" id="ProtNLM"/>
    </source>
</evidence>
<gene>
    <name evidence="2" type="ORF">M23134_06953</name>
</gene>
<feature type="chain" id="PRO_5002642553" description="3-keto-disaccharide hydrolase domain-containing protein" evidence="1">
    <location>
        <begin position="19"/>
        <end position="201"/>
    </location>
</feature>
<feature type="signal peptide" evidence="1">
    <location>
        <begin position="1"/>
        <end position="18"/>
    </location>
</feature>
<dbReference type="OrthoDB" id="976443at2"/>
<dbReference type="EMBL" id="AAWS01000066">
    <property type="protein sequence ID" value="EAY24550.1"/>
    <property type="molecule type" value="Genomic_DNA"/>
</dbReference>
<comment type="caution">
    <text evidence="2">The sequence shown here is derived from an EMBL/GenBank/DDBJ whole genome shotgun (WGS) entry which is preliminary data.</text>
</comment>
<evidence type="ECO:0000256" key="1">
    <source>
        <dbReference type="SAM" id="SignalP"/>
    </source>
</evidence>
<dbReference type="AlphaFoldDB" id="A1ZYG6"/>
<keyword evidence="1" id="KW-0732">Signal</keyword>
<name>A1ZYG6_MICM2</name>
<keyword evidence="3" id="KW-1185">Reference proteome</keyword>
<dbReference type="Proteomes" id="UP000004095">
    <property type="component" value="Unassembled WGS sequence"/>
</dbReference>
<dbReference type="eggNOG" id="COG4249">
    <property type="taxonomic scope" value="Bacteria"/>
</dbReference>
<evidence type="ECO:0000313" key="3">
    <source>
        <dbReference type="Proteomes" id="UP000004095"/>
    </source>
</evidence>
<proteinExistence type="predicted"/>
<protein>
    <recommendedName>
        <fullName evidence="4">3-keto-disaccharide hydrolase domain-containing protein</fullName>
    </recommendedName>
</protein>
<sequence>MKYCFTLLVCLLTSVVYAQDSLKQAPFFDDFDNNQHGWYEFDEKEATGKIEKGQLFFSHHRTKGSWSLWNTVKIDETKNFSIEAKIRFLGGFDKHGYGIIWGANDLENKYFFIVTSLGFYTIRKVEAGKIKDIKSWAPNVYINQGNNENTFTIKKAGNSMLFYINQELLFVSDNYPFFGDKIGFTLAHNMKIAVDYLKVTQ</sequence>
<evidence type="ECO:0000313" key="2">
    <source>
        <dbReference type="EMBL" id="EAY24550.1"/>
    </source>
</evidence>
<accession>A1ZYG6</accession>